<gene>
    <name evidence="10" type="primary">aopep</name>
</gene>
<dbReference type="Pfam" id="PF01433">
    <property type="entry name" value="Peptidase_M1"/>
    <property type="match status" value="1"/>
</dbReference>
<dbReference type="eggNOG" id="KOG1047">
    <property type="taxonomic scope" value="Eukaryota"/>
</dbReference>
<dbReference type="FunCoup" id="H2UJA2">
    <property type="interactions" value="128"/>
</dbReference>
<organism evidence="10 11">
    <name type="scientific">Takifugu rubripes</name>
    <name type="common">Japanese pufferfish</name>
    <name type="synonym">Fugu rubripes</name>
    <dbReference type="NCBI Taxonomy" id="31033"/>
    <lineage>
        <taxon>Eukaryota</taxon>
        <taxon>Metazoa</taxon>
        <taxon>Chordata</taxon>
        <taxon>Craniata</taxon>
        <taxon>Vertebrata</taxon>
        <taxon>Euteleostomi</taxon>
        <taxon>Actinopterygii</taxon>
        <taxon>Neopterygii</taxon>
        <taxon>Teleostei</taxon>
        <taxon>Neoteleostei</taxon>
        <taxon>Acanthomorphata</taxon>
        <taxon>Eupercaria</taxon>
        <taxon>Tetraodontiformes</taxon>
        <taxon>Tetradontoidea</taxon>
        <taxon>Tetraodontidae</taxon>
        <taxon>Takifugu</taxon>
    </lineage>
</organism>
<dbReference type="Gene3D" id="1.10.390.10">
    <property type="entry name" value="Neutral Protease Domain 2"/>
    <property type="match status" value="1"/>
</dbReference>
<accession>H2UJA2</accession>
<evidence type="ECO:0000256" key="5">
    <source>
        <dbReference type="ARBA" id="ARBA00022801"/>
    </source>
</evidence>
<dbReference type="Gene3D" id="2.60.40.1730">
    <property type="entry name" value="tricorn interacting facor f3 domain"/>
    <property type="match status" value="1"/>
</dbReference>
<dbReference type="FunFam" id="1.10.390.10:FF:000014">
    <property type="entry name" value="aminopeptidase O isoform X1"/>
    <property type="match status" value="1"/>
</dbReference>
<protein>
    <submittedName>
        <fullName evidence="10">Aminopeptidase O (putative)</fullName>
    </submittedName>
</protein>
<reference evidence="10 11" key="1">
    <citation type="journal article" date="2011" name="Genome Biol. Evol.">
        <title>Integration of the genetic map and genome assembly of fugu facilitates insights into distinct features of genome evolution in teleosts and mammals.</title>
        <authorList>
            <person name="Kai W."/>
            <person name="Kikuchi K."/>
            <person name="Tohari S."/>
            <person name="Chew A.K."/>
            <person name="Tay A."/>
            <person name="Fujiwara A."/>
            <person name="Hosoya S."/>
            <person name="Suetake H."/>
            <person name="Naruse K."/>
            <person name="Brenner S."/>
            <person name="Suzuki Y."/>
            <person name="Venkatesh B."/>
        </authorList>
    </citation>
    <scope>NUCLEOTIDE SEQUENCE [LARGE SCALE GENOMIC DNA]</scope>
</reference>
<comment type="cofactor">
    <cofactor evidence="1">
        <name>Zn(2+)</name>
        <dbReference type="ChEBI" id="CHEBI:29105"/>
    </cofactor>
</comment>
<keyword evidence="7" id="KW-0482">Metalloprotease</keyword>
<dbReference type="GO" id="GO:0006508">
    <property type="term" value="P:proteolysis"/>
    <property type="evidence" value="ECO:0007669"/>
    <property type="project" value="UniProtKB-KW"/>
</dbReference>
<dbReference type="HOGENOM" id="CLU_022467_0_0_1"/>
<reference evidence="10" key="2">
    <citation type="submission" date="2025-08" db="UniProtKB">
        <authorList>
            <consortium name="Ensembl"/>
        </authorList>
    </citation>
    <scope>IDENTIFICATION</scope>
</reference>
<sequence>MEPDKDLHPDTDDLPLRANTNHILVRHYVLNLAVHIDRQVISGSVVLFLEPCPVDGTNSEKDDNEIVRPIQAGGRRDGSARPIQDPNLKRESERNFGKSVSHKNTLDKFQVSSGATLQSSPGWEHTSDEDFTLVLDCCDIDVFKVEEVDVSSLSSMPDLQSGSSSETSAVPSWSLKSAAFVQNVISMPSSQWKQKHQLYLLSSHAPGVQDGSSLHFYRDQWSVQVRKIGISSPLEFPRALRICYETKPSGGSVRWTKDQDNRVCVYTAGSPINNRALFPCQEPPVALSTWQATIRAPCDCLVLMSGEEETPPINDEDTRFLIWNYYVTMPMPASTFTLAVGHWQQVTAEIPLESGEGLGEGADWGIFCSHGDYPCRFTQWSARSQRAIPHRVFGPVSLLQKAQAVLKLLPGCLAAAYTVLGVHPFPRLDVLIVPAGFSSLGMASPHIIFLSQSVLNAGSSGSGENDLSLCGSRICHEIAHSWFGLVIGAKDWTEEWISEGFATYLEDIIWAEARKLSSEEAREDSDLKALLRWRRLSDELKNSEEELQILRPNMESTGQVTESGSSMVKHALNPDKAFMQVHYLKGYFLLRFLASRVGEQQFITFLRLFVKKYHGQLILSQVGLHYKRLLLVTSEQLVMLLELLLEEEELSEEAMDALQRAYNLQRQDAEVRHRWCELVVKHTHTKAYGDVEHFLVHDQAMGVYLYGELMVQEEPQQQALASRCLSLVREEMDQSARRVVEEMVL</sequence>
<name>H2UJA2_TAKRU</name>
<dbReference type="PANTHER" id="PTHR46627:SF1">
    <property type="entry name" value="AMINOPEPTIDASE O"/>
    <property type="match status" value="1"/>
</dbReference>
<evidence type="ECO:0000259" key="9">
    <source>
        <dbReference type="SMART" id="SM01263"/>
    </source>
</evidence>
<reference evidence="10" key="3">
    <citation type="submission" date="2025-09" db="UniProtKB">
        <authorList>
            <consortium name="Ensembl"/>
        </authorList>
    </citation>
    <scope>IDENTIFICATION</scope>
</reference>
<dbReference type="MEROPS" id="M01.028"/>
<dbReference type="GO" id="GO:0070006">
    <property type="term" value="F:metalloaminopeptidase activity"/>
    <property type="evidence" value="ECO:0007669"/>
    <property type="project" value="InterPro"/>
</dbReference>
<dbReference type="Proteomes" id="UP000005226">
    <property type="component" value="Chromosome 21"/>
</dbReference>
<dbReference type="AlphaFoldDB" id="H2UJA2"/>
<dbReference type="InterPro" id="IPR033577">
    <property type="entry name" value="AOPep"/>
</dbReference>
<keyword evidence="3" id="KW-0645">Protease</keyword>
<evidence type="ECO:0000256" key="6">
    <source>
        <dbReference type="ARBA" id="ARBA00022833"/>
    </source>
</evidence>
<keyword evidence="4" id="KW-0479">Metal-binding</keyword>
<dbReference type="SUPFAM" id="SSF63737">
    <property type="entry name" value="Leukotriene A4 hydrolase N-terminal domain"/>
    <property type="match status" value="1"/>
</dbReference>
<keyword evidence="8" id="KW-0175">Coiled coil</keyword>
<dbReference type="InterPro" id="IPR016024">
    <property type="entry name" value="ARM-type_fold"/>
</dbReference>
<proteinExistence type="inferred from homology"/>
<keyword evidence="6" id="KW-0862">Zinc</keyword>
<dbReference type="Gene3D" id="1.25.40.320">
    <property type="entry name" value="Peptidase M1, leukotriene A4 hydrolase/aminopeptidase C-terminal domain"/>
    <property type="match status" value="1"/>
</dbReference>
<evidence type="ECO:0000313" key="11">
    <source>
        <dbReference type="Proteomes" id="UP000005226"/>
    </source>
</evidence>
<keyword evidence="5" id="KW-0378">Hydrolase</keyword>
<keyword evidence="11" id="KW-1185">Reference proteome</keyword>
<dbReference type="InterPro" id="IPR038502">
    <property type="entry name" value="M1_LTA-4_hydro/amino_C_sf"/>
</dbReference>
<dbReference type="SUPFAM" id="SSF48371">
    <property type="entry name" value="ARM repeat"/>
    <property type="match status" value="1"/>
</dbReference>
<evidence type="ECO:0000256" key="3">
    <source>
        <dbReference type="ARBA" id="ARBA00022670"/>
    </source>
</evidence>
<dbReference type="GO" id="GO:0008270">
    <property type="term" value="F:zinc ion binding"/>
    <property type="evidence" value="ECO:0007669"/>
    <property type="project" value="InterPro"/>
</dbReference>
<dbReference type="PANTHER" id="PTHR46627">
    <property type="entry name" value="AMINOPEPTIDASE O"/>
    <property type="match status" value="1"/>
</dbReference>
<dbReference type="InterPro" id="IPR042097">
    <property type="entry name" value="Aminopeptidase_N-like_N_sf"/>
</dbReference>
<evidence type="ECO:0000256" key="8">
    <source>
        <dbReference type="SAM" id="Coils"/>
    </source>
</evidence>
<dbReference type="Pfam" id="PF09127">
    <property type="entry name" value="Leuk-A4-hydro_C"/>
    <property type="match status" value="1"/>
</dbReference>
<dbReference type="SMART" id="SM01263">
    <property type="entry name" value="Leuk-A4-hydro_C"/>
    <property type="match status" value="1"/>
</dbReference>
<dbReference type="STRING" id="31033.ENSTRUP00000037023"/>
<dbReference type="GO" id="GO:0005730">
    <property type="term" value="C:nucleolus"/>
    <property type="evidence" value="ECO:0007669"/>
    <property type="project" value="InterPro"/>
</dbReference>
<evidence type="ECO:0000256" key="4">
    <source>
        <dbReference type="ARBA" id="ARBA00022723"/>
    </source>
</evidence>
<dbReference type="SUPFAM" id="SSF55486">
    <property type="entry name" value="Metalloproteases ('zincins'), catalytic domain"/>
    <property type="match status" value="1"/>
</dbReference>
<evidence type="ECO:0000256" key="2">
    <source>
        <dbReference type="ARBA" id="ARBA00010136"/>
    </source>
</evidence>
<evidence type="ECO:0000256" key="7">
    <source>
        <dbReference type="ARBA" id="ARBA00023049"/>
    </source>
</evidence>
<feature type="coiled-coil region" evidence="8">
    <location>
        <begin position="640"/>
        <end position="667"/>
    </location>
</feature>
<comment type="similarity">
    <text evidence="2">Belongs to the peptidase M1 family.</text>
</comment>
<evidence type="ECO:0000313" key="10">
    <source>
        <dbReference type="Ensembl" id="ENSTRUP00000037023.3"/>
    </source>
</evidence>
<dbReference type="InParanoid" id="H2UJA2"/>
<evidence type="ECO:0000256" key="1">
    <source>
        <dbReference type="ARBA" id="ARBA00001947"/>
    </source>
</evidence>
<dbReference type="InterPro" id="IPR014782">
    <property type="entry name" value="Peptidase_M1_dom"/>
</dbReference>
<feature type="domain" description="Peptidase M1 leukotriene A4 hydrolase/aminopeptidase C-terminal" evidence="9">
    <location>
        <begin position="595"/>
        <end position="744"/>
    </location>
</feature>
<dbReference type="GeneTree" id="ENSGT00940000155211"/>
<dbReference type="InterPro" id="IPR027268">
    <property type="entry name" value="Peptidase_M4/M1_CTD_sf"/>
</dbReference>
<dbReference type="Ensembl" id="ENSTRUT00000037155.3">
    <property type="protein sequence ID" value="ENSTRUP00000037023.3"/>
    <property type="gene ID" value="ENSTRUG00000014477.3"/>
</dbReference>
<dbReference type="InterPro" id="IPR015211">
    <property type="entry name" value="Peptidase_M1_C"/>
</dbReference>
<dbReference type="OMA" id="FARCSQA"/>